<dbReference type="Proteomes" id="UP000318720">
    <property type="component" value="Unassembled WGS sequence"/>
</dbReference>
<keyword evidence="1" id="KW-0732">Signal</keyword>
<organism evidence="2 3">
    <name type="scientific">Streptomyces ipomoeae</name>
    <dbReference type="NCBI Taxonomy" id="103232"/>
    <lineage>
        <taxon>Bacteria</taxon>
        <taxon>Bacillati</taxon>
        <taxon>Actinomycetota</taxon>
        <taxon>Actinomycetes</taxon>
        <taxon>Kitasatosporales</taxon>
        <taxon>Streptomycetaceae</taxon>
        <taxon>Streptomyces</taxon>
    </lineage>
</organism>
<evidence type="ECO:0000313" key="3">
    <source>
        <dbReference type="Proteomes" id="UP000318720"/>
    </source>
</evidence>
<sequence length="183" mass="19793">MSTAFATTALLAGTVLVGQGTANAANTGAQNCGTQSFYTVEKFGAPTYKPIAPTAGKFNSSKSTSKLRYEMSTTISRQTAWTFSGGLSVKAGIATIEAKTSYEVTNKTSKGRKVTNVMNVRAKHYGFTTPKVKFQRFNIRKERYGPKCTTVVVKDYGILNAIVTYPFFSECQTKNSNGCTTKP</sequence>
<feature type="chain" id="PRO_5041938246" description="Secreted protein" evidence="1">
    <location>
        <begin position="25"/>
        <end position="183"/>
    </location>
</feature>
<gene>
    <name evidence="2" type="ORF">Sipo8835_02095</name>
</gene>
<protein>
    <recommendedName>
        <fullName evidence="4">Secreted protein</fullName>
    </recommendedName>
</protein>
<dbReference type="EMBL" id="SPAZ01000025">
    <property type="protein sequence ID" value="TQE39518.1"/>
    <property type="molecule type" value="Genomic_DNA"/>
</dbReference>
<name>A0AAE8W739_9ACTN</name>
<dbReference type="RefSeq" id="WP_048819858.1">
    <property type="nucleotide sequence ID" value="NZ_JARAVA010000040.1"/>
</dbReference>
<proteinExistence type="predicted"/>
<dbReference type="AlphaFoldDB" id="A0AAE8W739"/>
<reference evidence="2 3" key="1">
    <citation type="submission" date="2019-03" db="EMBL/GenBank/DDBJ databases">
        <title>Comparative genomic analyses of the sweetpotato soil rot pathogen, Streptomyces ipomoeae.</title>
        <authorList>
            <person name="Ruschel Soares N."/>
            <person name="Badger J.H."/>
            <person name="Huguet-Tapia J.C."/>
            <person name="Clark C.A."/>
            <person name="Pettis G.S."/>
        </authorList>
    </citation>
    <scope>NUCLEOTIDE SEQUENCE [LARGE SCALE GENOMIC DNA]</scope>
    <source>
        <strain evidence="2 3">88-35</strain>
    </source>
</reference>
<evidence type="ECO:0000256" key="1">
    <source>
        <dbReference type="SAM" id="SignalP"/>
    </source>
</evidence>
<evidence type="ECO:0000313" key="2">
    <source>
        <dbReference type="EMBL" id="TQE39518.1"/>
    </source>
</evidence>
<accession>A0AAE8W739</accession>
<comment type="caution">
    <text evidence="2">The sequence shown here is derived from an EMBL/GenBank/DDBJ whole genome shotgun (WGS) entry which is preliminary data.</text>
</comment>
<feature type="signal peptide" evidence="1">
    <location>
        <begin position="1"/>
        <end position="24"/>
    </location>
</feature>
<evidence type="ECO:0008006" key="4">
    <source>
        <dbReference type="Google" id="ProtNLM"/>
    </source>
</evidence>